<dbReference type="Pfam" id="PF22879">
    <property type="entry name" value="AIPR_N"/>
    <property type="match status" value="1"/>
</dbReference>
<protein>
    <submittedName>
        <fullName evidence="3">AIPR protein</fullName>
    </submittedName>
</protein>
<comment type="caution">
    <text evidence="3">The sequence shown here is derived from an EMBL/GenBank/DDBJ whole genome shotgun (WGS) entry which is preliminary data.</text>
</comment>
<evidence type="ECO:0000313" key="4">
    <source>
        <dbReference type="Proteomes" id="UP000291187"/>
    </source>
</evidence>
<feature type="domain" description="Abortive phage infection protein C-terminal" evidence="1">
    <location>
        <begin position="249"/>
        <end position="567"/>
    </location>
</feature>
<proteinExistence type="predicted"/>
<dbReference type="AlphaFoldDB" id="A0A4Q5A7J0"/>
<dbReference type="RefSeq" id="WP_129864256.1">
    <property type="nucleotide sequence ID" value="NZ_RYUM01000009.1"/>
</dbReference>
<gene>
    <name evidence="3" type="ORF">PG2071B_0816</name>
</gene>
<reference evidence="3 4" key="1">
    <citation type="submission" date="2018-12" db="EMBL/GenBank/DDBJ databases">
        <title>Unveiling genomic diversity among members of the Bifidobacterium pseudolongum species, a widely distributed gut commensal of the animal kingdom.</title>
        <authorList>
            <person name="Lugli G.A."/>
            <person name="Duranti S."/>
            <person name="Albert K."/>
            <person name="Mancabelli L."/>
            <person name="Napoli S."/>
            <person name="Viappiani A."/>
            <person name="Anzalone R."/>
            <person name="Longhi G."/>
            <person name="Milani C."/>
            <person name="Turroni F."/>
            <person name="Alessandri G."/>
            <person name="Sela D.A."/>
            <person name="Van Sinderen D."/>
            <person name="Ventura M."/>
        </authorList>
    </citation>
    <scope>NUCLEOTIDE SEQUENCE [LARGE SCALE GENOMIC DNA]</scope>
    <source>
        <strain evidence="3 4">2071B</strain>
    </source>
</reference>
<dbReference type="InterPro" id="IPR055101">
    <property type="entry name" value="AIPR_N"/>
</dbReference>
<dbReference type="Pfam" id="PF10592">
    <property type="entry name" value="AIPR"/>
    <property type="match status" value="1"/>
</dbReference>
<evidence type="ECO:0000313" key="3">
    <source>
        <dbReference type="EMBL" id="RYQ19406.1"/>
    </source>
</evidence>
<evidence type="ECO:0000259" key="1">
    <source>
        <dbReference type="Pfam" id="PF10592"/>
    </source>
</evidence>
<organism evidence="3 4">
    <name type="scientific">Bifidobacterium pseudolongum subsp. globosum</name>
    <dbReference type="NCBI Taxonomy" id="1690"/>
    <lineage>
        <taxon>Bacteria</taxon>
        <taxon>Bacillati</taxon>
        <taxon>Actinomycetota</taxon>
        <taxon>Actinomycetes</taxon>
        <taxon>Bifidobacteriales</taxon>
        <taxon>Bifidobacteriaceae</taxon>
        <taxon>Bifidobacterium</taxon>
    </lineage>
</organism>
<name>A0A4Q5A7J0_9BIFI</name>
<feature type="domain" description="Abortive infection phage resistance protein N-terminal" evidence="2">
    <location>
        <begin position="32"/>
        <end position="188"/>
    </location>
</feature>
<dbReference type="InterPro" id="IPR018891">
    <property type="entry name" value="AIPR_C"/>
</dbReference>
<accession>A0A4Q5A7J0</accession>
<dbReference type="Proteomes" id="UP000291187">
    <property type="component" value="Unassembled WGS sequence"/>
</dbReference>
<dbReference type="EMBL" id="RYUM01000009">
    <property type="protein sequence ID" value="RYQ19406.1"/>
    <property type="molecule type" value="Genomic_DNA"/>
</dbReference>
<sequence>MADDTELGQYAQELFQSVCAEAEAGEYKESVFFRMVTDDLIDAGEFDDAVYVNYQPANNVRVRVDGYCGDPMDSAAEEDEPLTLGLIISEFVQESDVVTLAQREMGSAFNKLLTFVNNALKPDWRSALEHTSSEYELADLIATRWSRITKIRLYLITNKKLSNRIDGKHAIAFQNRQVSYSVWDLRRLLALSHSTKEREVLRVDFTEDGLHPLRALLASSPDSPNPVYLAVMPGEDLARIYDRWGARLLEQNVRVFLQARSKVNKGIKGTLEHEPELFFSFNNGLTTTAEAVQISEDGNYILSMDNLQIVNGGQTTASIYAAYRAGCDLSRVFVQMKLNVIQPSDVEELVPQISRFANTQNKVSEADLFSNHPFHTRIQALSQRLLAPAKEGTFIQTKWFYERARGQYGDAQAYLTSGEKKKFLLQYPKNQKFTKTDLAKYLRVWEDDAYRVNLGAQKNFVEYAKVLTDRWAEDNTQFNEYFFHSLIAKKIVFNTAEALIPQRPWYEAGGYRAPLVVLSIGLIGNSVRDVDKRVDFERIWNEQQLDEPWREAICQAADAVNPVLMNPAQGYRNISEWAKKQRCWDKVRSLHVDWNDAWLAELISPDAERSRERESGRVQRDDNEIENQRVVVNQKPGFWEKVEKWLVVEGEGTEKERGCVHVAASMPSKIPTEKQCAVIVGLMHRIENAGCPFHMVMTLQ</sequence>
<evidence type="ECO:0000259" key="2">
    <source>
        <dbReference type="Pfam" id="PF22879"/>
    </source>
</evidence>